<dbReference type="Proteomes" id="UP001295469">
    <property type="component" value="Chromosome C08"/>
</dbReference>
<sequence>MEAILNLIQTPGLVIFGQTKHEPSQVSVVNYILKNSMKRKFKDAETIINIHLAAERFMSLILPLQLKNPLQLEKLDWDSEILELCESISLMIQRSLQHRK</sequence>
<name>A0A816V1X8_BRANA</name>
<organism evidence="1">
    <name type="scientific">Brassica napus</name>
    <name type="common">Rape</name>
    <dbReference type="NCBI Taxonomy" id="3708"/>
    <lineage>
        <taxon>Eukaryota</taxon>
        <taxon>Viridiplantae</taxon>
        <taxon>Streptophyta</taxon>
        <taxon>Embryophyta</taxon>
        <taxon>Tracheophyta</taxon>
        <taxon>Spermatophyta</taxon>
        <taxon>Magnoliopsida</taxon>
        <taxon>eudicotyledons</taxon>
        <taxon>Gunneridae</taxon>
        <taxon>Pentapetalae</taxon>
        <taxon>rosids</taxon>
        <taxon>malvids</taxon>
        <taxon>Brassicales</taxon>
        <taxon>Brassicaceae</taxon>
        <taxon>Brassiceae</taxon>
        <taxon>Brassica</taxon>
    </lineage>
</organism>
<dbReference type="AlphaFoldDB" id="A0A816V1X8"/>
<protein>
    <submittedName>
        <fullName evidence="1">(rape) hypothetical protein</fullName>
    </submittedName>
</protein>
<reference evidence="1" key="1">
    <citation type="submission" date="2021-01" db="EMBL/GenBank/DDBJ databases">
        <authorList>
            <consortium name="Genoscope - CEA"/>
            <person name="William W."/>
        </authorList>
    </citation>
    <scope>NUCLEOTIDE SEQUENCE</scope>
</reference>
<dbReference type="EMBL" id="HG994372">
    <property type="protein sequence ID" value="CAF2115964.1"/>
    <property type="molecule type" value="Genomic_DNA"/>
</dbReference>
<gene>
    <name evidence="1" type="ORF">DARMORV10_C08P48680.1</name>
</gene>
<proteinExistence type="predicted"/>
<evidence type="ECO:0000313" key="1">
    <source>
        <dbReference type="EMBL" id="CAF2115964.1"/>
    </source>
</evidence>
<accession>A0A816V1X8</accession>